<evidence type="ECO:0000259" key="2">
    <source>
        <dbReference type="Pfam" id="PF24621"/>
    </source>
</evidence>
<feature type="region of interest" description="Disordered" evidence="1">
    <location>
        <begin position="372"/>
        <end position="404"/>
    </location>
</feature>
<evidence type="ECO:0000313" key="3">
    <source>
        <dbReference type="EMBL" id="GEB54864.1"/>
    </source>
</evidence>
<feature type="compositionally biased region" description="Gly residues" evidence="1">
    <location>
        <begin position="377"/>
        <end position="387"/>
    </location>
</feature>
<dbReference type="Pfam" id="PF24621">
    <property type="entry name" value="DHQS_C"/>
    <property type="match status" value="1"/>
</dbReference>
<dbReference type="Gene3D" id="1.20.1090.10">
    <property type="entry name" value="Dehydroquinate synthase-like - alpha domain"/>
    <property type="match status" value="1"/>
</dbReference>
<organism evidence="3 4">
    <name type="scientific">Streptomyces gardneri</name>
    <dbReference type="NCBI Taxonomy" id="66892"/>
    <lineage>
        <taxon>Bacteria</taxon>
        <taxon>Bacillati</taxon>
        <taxon>Actinomycetota</taxon>
        <taxon>Actinomycetes</taxon>
        <taxon>Kitasatosporales</taxon>
        <taxon>Streptomycetaceae</taxon>
        <taxon>Streptomyces</taxon>
    </lineage>
</organism>
<name>A0A4Y3RBM6_9ACTN</name>
<proteinExistence type="predicted"/>
<feature type="domain" description="3-dehydroquinate synthase C-terminal" evidence="2">
    <location>
        <begin position="205"/>
        <end position="309"/>
    </location>
</feature>
<sequence>MCPTTSALTLDRSVQAGPVHVPVQVCRGAGWPDEVTSTLRQMGADRLVVLTDPSLPTALLARVLASLDSAAPTEVRWLTAGTRLPAEGLRAVPDGSALVALGGTRIVEAADRLVHADGTPPPLLRLPTTLRAMADAALSVAGRGGVAGAGPGTILVRDQLDFLETLDAWALRAGVCALVRDVLAVVPGSYDQVAARLRRDGHYDPGTLVSFLSLCVEVRSALLRYDPLETGPAMVLHYGRALARALRASTRPGAPPHGDAALLGLRVAARVARLSGLLDAAGEQAHTELVERAGGPSALLLGADAENVLAELVHGPTGRRLPRRRAARAGTDRVGMVLLDGLGTPHLERGRAVTPVGVDVLRAALEAFAPAPAGRTPGLGQGAGQGPGQDHSLMPLGRRAPESR</sequence>
<gene>
    <name evidence="3" type="ORF">SGA01_04690</name>
</gene>
<evidence type="ECO:0000256" key="1">
    <source>
        <dbReference type="SAM" id="MobiDB-lite"/>
    </source>
</evidence>
<dbReference type="AlphaFoldDB" id="A0A4Y3RBM6"/>
<dbReference type="SUPFAM" id="SSF56796">
    <property type="entry name" value="Dehydroquinate synthase-like"/>
    <property type="match status" value="1"/>
</dbReference>
<accession>A0A4Y3RBM6</accession>
<evidence type="ECO:0000313" key="4">
    <source>
        <dbReference type="Proteomes" id="UP000315226"/>
    </source>
</evidence>
<comment type="caution">
    <text evidence="3">The sequence shown here is derived from an EMBL/GenBank/DDBJ whole genome shotgun (WGS) entry which is preliminary data.</text>
</comment>
<dbReference type="EMBL" id="BJMN01000004">
    <property type="protein sequence ID" value="GEB54864.1"/>
    <property type="molecule type" value="Genomic_DNA"/>
</dbReference>
<dbReference type="Proteomes" id="UP000315226">
    <property type="component" value="Unassembled WGS sequence"/>
</dbReference>
<dbReference type="RefSeq" id="WP_167533983.1">
    <property type="nucleotide sequence ID" value="NZ_BJMN01000004.1"/>
</dbReference>
<reference evidence="3 4" key="1">
    <citation type="submission" date="2019-06" db="EMBL/GenBank/DDBJ databases">
        <title>Whole genome shotgun sequence of Streptomyces gardneri NBRC 12865.</title>
        <authorList>
            <person name="Hosoyama A."/>
            <person name="Uohara A."/>
            <person name="Ohji S."/>
            <person name="Ichikawa N."/>
        </authorList>
    </citation>
    <scope>NUCLEOTIDE SEQUENCE [LARGE SCALE GENOMIC DNA]</scope>
    <source>
        <strain evidence="3 4">NBRC 12865</strain>
    </source>
</reference>
<dbReference type="InterPro" id="IPR056179">
    <property type="entry name" value="DHQS_C"/>
</dbReference>
<keyword evidence="4" id="KW-1185">Reference proteome</keyword>
<protein>
    <recommendedName>
        <fullName evidence="2">3-dehydroquinate synthase C-terminal domain-containing protein</fullName>
    </recommendedName>
</protein>